<reference evidence="9 10" key="1">
    <citation type="submission" date="2018-08" db="EMBL/GenBank/DDBJ databases">
        <title>Murine metabolic-syndrome-specific gut microbial biobank.</title>
        <authorList>
            <person name="Liu C."/>
        </authorList>
    </citation>
    <scope>NUCLEOTIDE SEQUENCE [LARGE SCALE GENOMIC DNA]</scope>
    <source>
        <strain evidence="9 10">X69</strain>
    </source>
</reference>
<evidence type="ECO:0000256" key="5">
    <source>
        <dbReference type="ARBA" id="ARBA00022989"/>
    </source>
</evidence>
<dbReference type="GO" id="GO:0008514">
    <property type="term" value="F:organic anion transmembrane transporter activity"/>
    <property type="evidence" value="ECO:0007669"/>
    <property type="project" value="UniProtKB-ARBA"/>
</dbReference>
<evidence type="ECO:0000313" key="9">
    <source>
        <dbReference type="EMBL" id="NBI77646.1"/>
    </source>
</evidence>
<feature type="transmembrane region" description="Helical" evidence="8">
    <location>
        <begin position="141"/>
        <end position="160"/>
    </location>
</feature>
<evidence type="ECO:0000256" key="6">
    <source>
        <dbReference type="ARBA" id="ARBA00023136"/>
    </source>
</evidence>
<feature type="transmembrane region" description="Helical" evidence="8">
    <location>
        <begin position="330"/>
        <end position="352"/>
    </location>
</feature>
<comment type="subcellular location">
    <subcellularLocation>
        <location evidence="1">Membrane</location>
        <topology evidence="1">Multi-pass membrane protein</topology>
    </subcellularLocation>
</comment>
<dbReference type="InterPro" id="IPR001898">
    <property type="entry name" value="SLC13A/DASS"/>
</dbReference>
<keyword evidence="5 8" id="KW-1133">Transmembrane helix</keyword>
<gene>
    <name evidence="9" type="ORF">D3Z39_01935</name>
</gene>
<dbReference type="Proteomes" id="UP000446348">
    <property type="component" value="Unassembled WGS sequence"/>
</dbReference>
<dbReference type="EMBL" id="QXWZ01000002">
    <property type="protein sequence ID" value="NBI77646.1"/>
    <property type="molecule type" value="Genomic_DNA"/>
</dbReference>
<dbReference type="PANTHER" id="PTHR10283:SF82">
    <property type="entry name" value="SOLUTE CARRIER FAMILY 13 MEMBER 2"/>
    <property type="match status" value="1"/>
</dbReference>
<sequence length="482" mass="50987">MAGLLETGRIFAPPAGSRSKADRKDRAFIGLAAGAVICAAVWLSPIPGLMPDGKKCLAMSLCAVCWWATGAMHPGYTALALLAGYTLFLDSKLAPAATVFGLWTTPTMYLVIGGFLIAKAVEASGLGRRAALAFISRFTRSYGGMVFSCYLLGLLLSFVIPHPWPRSFLLLSVMSHAARSAGLSQRAAANLGLAVFVASVPASMILLTGDSTLNPIVGGFAGTTVSWLQWLVYMGPPGLLALALTGTVQLLSYRQREEFQLDLAQVRCQLADMGKLTRPEMRVIAVMAAAVLLWMTDSLHGLHPGWVALIAALSFAMPPRALLDAKSWSGVNLGTLFFLCAALAIGSVGKAVGMNAWLAELIIPQQTVRSPYLFALTAMLICMALHMALGSTLAVLGIACPAIISFGTAAGIAPLAAALIAYTSVALHWLLPFHHMNLLVGCGEDGGGFEKRDVLRLGIPQTAVVAAVVLFEVFWWNIIGIF</sequence>
<feature type="transmembrane region" description="Helical" evidence="8">
    <location>
        <begin position="306"/>
        <end position="323"/>
    </location>
</feature>
<comment type="caution">
    <text evidence="9">The sequence shown here is derived from an EMBL/GenBank/DDBJ whole genome shotgun (WGS) entry which is preliminary data.</text>
</comment>
<dbReference type="RefSeq" id="WP_160208410.1">
    <property type="nucleotide sequence ID" value="NZ_QXWZ01000002.1"/>
</dbReference>
<dbReference type="PANTHER" id="PTHR10283">
    <property type="entry name" value="SOLUTE CARRIER FAMILY 13 MEMBER"/>
    <property type="match status" value="1"/>
</dbReference>
<comment type="similarity">
    <text evidence="2">Belongs to the SLC13A/DASS transporter (TC 2.A.47) family. NADC subfamily.</text>
</comment>
<feature type="transmembrane region" description="Helical" evidence="8">
    <location>
        <begin position="27"/>
        <end position="46"/>
    </location>
</feature>
<evidence type="ECO:0000256" key="8">
    <source>
        <dbReference type="SAM" id="Phobius"/>
    </source>
</evidence>
<protein>
    <recommendedName>
        <fullName evidence="3">Sodium-dependent dicarboxylate transporter SdcS</fullName>
    </recommendedName>
    <alternativeName>
        <fullName evidence="7">Na(+)/dicarboxylate symporter</fullName>
    </alternativeName>
</protein>
<evidence type="ECO:0000256" key="4">
    <source>
        <dbReference type="ARBA" id="ARBA00022692"/>
    </source>
</evidence>
<feature type="transmembrane region" description="Helical" evidence="8">
    <location>
        <begin position="227"/>
        <end position="251"/>
    </location>
</feature>
<dbReference type="GO" id="GO:0005886">
    <property type="term" value="C:plasma membrane"/>
    <property type="evidence" value="ECO:0007669"/>
    <property type="project" value="TreeGrafter"/>
</dbReference>
<dbReference type="GO" id="GO:1905039">
    <property type="term" value="P:carboxylic acid transmembrane transport"/>
    <property type="evidence" value="ECO:0007669"/>
    <property type="project" value="UniProtKB-ARBA"/>
</dbReference>
<proteinExistence type="inferred from homology"/>
<evidence type="ECO:0000256" key="3">
    <source>
        <dbReference type="ARBA" id="ARBA00020150"/>
    </source>
</evidence>
<feature type="transmembrane region" description="Helical" evidence="8">
    <location>
        <begin position="403"/>
        <end position="431"/>
    </location>
</feature>
<evidence type="ECO:0000256" key="1">
    <source>
        <dbReference type="ARBA" id="ARBA00004141"/>
    </source>
</evidence>
<keyword evidence="6 8" id="KW-0472">Membrane</keyword>
<evidence type="ECO:0000256" key="7">
    <source>
        <dbReference type="ARBA" id="ARBA00031174"/>
    </source>
</evidence>
<feature type="transmembrane region" description="Helical" evidence="8">
    <location>
        <begin position="283"/>
        <end position="300"/>
    </location>
</feature>
<accession>A0A845RBT6</accession>
<organism evidence="9 10">
    <name type="scientific">Anaerotruncus colihominis</name>
    <dbReference type="NCBI Taxonomy" id="169435"/>
    <lineage>
        <taxon>Bacteria</taxon>
        <taxon>Bacillati</taxon>
        <taxon>Bacillota</taxon>
        <taxon>Clostridia</taxon>
        <taxon>Eubacteriales</taxon>
        <taxon>Oscillospiraceae</taxon>
        <taxon>Anaerotruncus</taxon>
    </lineage>
</organism>
<evidence type="ECO:0000313" key="10">
    <source>
        <dbReference type="Proteomes" id="UP000446348"/>
    </source>
</evidence>
<feature type="transmembrane region" description="Helical" evidence="8">
    <location>
        <begin position="66"/>
        <end position="88"/>
    </location>
</feature>
<feature type="transmembrane region" description="Helical" evidence="8">
    <location>
        <begin position="459"/>
        <end position="479"/>
    </location>
</feature>
<dbReference type="AlphaFoldDB" id="A0A845RBT6"/>
<feature type="transmembrane region" description="Helical" evidence="8">
    <location>
        <begin position="372"/>
        <end position="396"/>
    </location>
</feature>
<feature type="transmembrane region" description="Helical" evidence="8">
    <location>
        <begin position="187"/>
        <end position="207"/>
    </location>
</feature>
<dbReference type="OrthoDB" id="5460483at2"/>
<evidence type="ECO:0000256" key="2">
    <source>
        <dbReference type="ARBA" id="ARBA00006772"/>
    </source>
</evidence>
<name>A0A845RBT6_9FIRM</name>
<dbReference type="Pfam" id="PF00939">
    <property type="entry name" value="Na_sulph_symp"/>
    <property type="match status" value="1"/>
</dbReference>
<keyword evidence="4 8" id="KW-0812">Transmembrane</keyword>
<feature type="transmembrane region" description="Helical" evidence="8">
    <location>
        <begin position="100"/>
        <end position="121"/>
    </location>
</feature>